<dbReference type="PANTHER" id="PTHR43792">
    <property type="entry name" value="GNAT FAMILY, PUTATIVE (AFU_ORTHOLOGUE AFUA_3G00765)-RELATED-RELATED"/>
    <property type="match status" value="1"/>
</dbReference>
<dbReference type="PANTHER" id="PTHR43792:SF16">
    <property type="entry name" value="N-ACETYLTRANSFERASE DOMAIN-CONTAINING PROTEIN"/>
    <property type="match status" value="1"/>
</dbReference>
<evidence type="ECO:0000313" key="3">
    <source>
        <dbReference type="Proteomes" id="UP000287527"/>
    </source>
</evidence>
<evidence type="ECO:0000313" key="2">
    <source>
        <dbReference type="EMBL" id="RWX02525.1"/>
    </source>
</evidence>
<dbReference type="Proteomes" id="UP000287527">
    <property type="component" value="Unassembled WGS sequence"/>
</dbReference>
<reference evidence="2 3" key="1">
    <citation type="submission" date="2019-01" db="EMBL/GenBank/DDBJ databases">
        <title>Flavobacterium sp. nov.,isolated from freshwater.</title>
        <authorList>
            <person name="Zhang R."/>
            <person name="Du Z.-J."/>
        </authorList>
    </citation>
    <scope>NUCLEOTIDE SEQUENCE [LARGE SCALE GENOMIC DNA]</scope>
    <source>
        <strain evidence="2 3">1E403</strain>
    </source>
</reference>
<dbReference type="InterPro" id="IPR051531">
    <property type="entry name" value="N-acetyltransferase"/>
</dbReference>
<feature type="domain" description="N-acetyltransferase" evidence="1">
    <location>
        <begin position="10"/>
        <end position="172"/>
    </location>
</feature>
<keyword evidence="3" id="KW-1185">Reference proteome</keyword>
<dbReference type="GO" id="GO:0016747">
    <property type="term" value="F:acyltransferase activity, transferring groups other than amino-acyl groups"/>
    <property type="evidence" value="ECO:0007669"/>
    <property type="project" value="InterPro"/>
</dbReference>
<gene>
    <name evidence="2" type="ORF">EPI11_04720</name>
</gene>
<proteinExistence type="predicted"/>
<keyword evidence="2" id="KW-0808">Transferase</keyword>
<dbReference type="InterPro" id="IPR016181">
    <property type="entry name" value="Acyl_CoA_acyltransferase"/>
</dbReference>
<dbReference type="Gene3D" id="3.40.630.30">
    <property type="match status" value="1"/>
</dbReference>
<dbReference type="Pfam" id="PF13302">
    <property type="entry name" value="Acetyltransf_3"/>
    <property type="match status" value="1"/>
</dbReference>
<comment type="caution">
    <text evidence="2">The sequence shown here is derived from an EMBL/GenBank/DDBJ whole genome shotgun (WGS) entry which is preliminary data.</text>
</comment>
<dbReference type="EMBL" id="SBII01000002">
    <property type="protein sequence ID" value="RWX02525.1"/>
    <property type="molecule type" value="Genomic_DNA"/>
</dbReference>
<dbReference type="PROSITE" id="PS51186">
    <property type="entry name" value="GNAT"/>
    <property type="match status" value="1"/>
</dbReference>
<protein>
    <submittedName>
        <fullName evidence="2">N-acetyltransferase</fullName>
    </submittedName>
</protein>
<dbReference type="InterPro" id="IPR000182">
    <property type="entry name" value="GNAT_dom"/>
</dbReference>
<organism evidence="2 3">
    <name type="scientific">Flavobacterium cerinum</name>
    <dbReference type="NCBI Taxonomy" id="2502784"/>
    <lineage>
        <taxon>Bacteria</taxon>
        <taxon>Pseudomonadati</taxon>
        <taxon>Bacteroidota</taxon>
        <taxon>Flavobacteriia</taxon>
        <taxon>Flavobacteriales</taxon>
        <taxon>Flavobacteriaceae</taxon>
        <taxon>Flavobacterium</taxon>
    </lineage>
</organism>
<accession>A0A3S3QMF3</accession>
<dbReference type="RefSeq" id="WP_128388797.1">
    <property type="nucleotide sequence ID" value="NZ_SBII01000002.1"/>
</dbReference>
<sequence>MSKSIETERLYFRELEPTDDAGMFELDSNPEVHTYLGKNPVKTIDESRAAIAFIREQYHTNGIGRWAALLKDTGEFIGWAGLKLERNVNGHDSHYDLGYRFIQKHWGKGYASEAAAAFVDYGFYVMKLEKINATADPSNAASRKVLERVGLKFIEIFDHEGEEEVWYEMVNPNK</sequence>
<dbReference type="OrthoDB" id="9788916at2"/>
<evidence type="ECO:0000259" key="1">
    <source>
        <dbReference type="PROSITE" id="PS51186"/>
    </source>
</evidence>
<name>A0A3S3QMF3_9FLAO</name>
<dbReference type="SUPFAM" id="SSF55729">
    <property type="entry name" value="Acyl-CoA N-acyltransferases (Nat)"/>
    <property type="match status" value="1"/>
</dbReference>
<dbReference type="AlphaFoldDB" id="A0A3S3QMF3"/>